<feature type="transmembrane region" description="Helical" evidence="10">
    <location>
        <begin position="60"/>
        <end position="83"/>
    </location>
</feature>
<dbReference type="SUPFAM" id="SSF56176">
    <property type="entry name" value="FAD-binding/transporter-associated domain-like"/>
    <property type="match status" value="1"/>
</dbReference>
<dbReference type="RefSeq" id="WP_046368428.1">
    <property type="nucleotide sequence ID" value="NZ_BBWV01000001.1"/>
</dbReference>
<feature type="domain" description="CNNM transmembrane" evidence="12">
    <location>
        <begin position="1"/>
        <end position="205"/>
    </location>
</feature>
<evidence type="ECO:0000256" key="8">
    <source>
        <dbReference type="PROSITE-ProRule" id="PRU00703"/>
    </source>
</evidence>
<evidence type="ECO:0000259" key="12">
    <source>
        <dbReference type="PROSITE" id="PS51846"/>
    </source>
</evidence>
<name>A0A0E9MZ60_9BACT</name>
<sequence>MLPNLNSFGLIIFFLLLVGFFAGIEAAFSAISRLSVELRKKQGRTGGILISQFLDKPSQFIGVVLIGFNIFLVVYGLMIGAFLEPVWLWVEKHGVPEAYADLLHLFVEITLATTIFLVLGEFIPRAIWRARNEWLLSSVVASILNFFSQLLQPIATLFVSIAEWILKYLFNIRLSEKREAFVRADLEAFYQQNSSEKDGDAADGNANLFENALSLPTVKVRQCLIPRKEIEGVEVNTPIDKVLQKFSETQLSKLVVYEGNIDHILGYLHQLDMFKQPVDVRSIMLPIPAVPESMNATDLINKFTRERKSMAWVVDEFGGTSGIITMEDLLEEIFGEIQDEHDTEELEEKKISDSEFIFSGRLELDYLQDKYGFTFEQEELETLSGYIIHYHETIPKIRERIIIGDYEFEVMGVSDTRIEMVRMKVLKF</sequence>
<dbReference type="PROSITE" id="PS51371">
    <property type="entry name" value="CBS"/>
    <property type="match status" value="1"/>
</dbReference>
<comment type="caution">
    <text evidence="13">The sequence shown here is derived from an EMBL/GenBank/DDBJ whole genome shotgun (WGS) entry which is preliminary data.</text>
</comment>
<organism evidence="13 14">
    <name type="scientific">Flavihumibacter petaseus NBRC 106054</name>
    <dbReference type="NCBI Taxonomy" id="1220578"/>
    <lineage>
        <taxon>Bacteria</taxon>
        <taxon>Pseudomonadati</taxon>
        <taxon>Bacteroidota</taxon>
        <taxon>Chitinophagia</taxon>
        <taxon>Chitinophagales</taxon>
        <taxon>Chitinophagaceae</taxon>
        <taxon>Flavihumibacter</taxon>
    </lineage>
</organism>
<protein>
    <recommendedName>
        <fullName evidence="15">HlyC/CorC family transporter</fullName>
    </recommendedName>
</protein>
<dbReference type="InterPro" id="IPR005170">
    <property type="entry name" value="Transptr-assoc_dom"/>
</dbReference>
<keyword evidence="14" id="KW-1185">Reference proteome</keyword>
<dbReference type="SMART" id="SM01091">
    <property type="entry name" value="CorC_HlyC"/>
    <property type="match status" value="1"/>
</dbReference>
<dbReference type="EMBL" id="BBWV01000001">
    <property type="protein sequence ID" value="GAO42833.1"/>
    <property type="molecule type" value="Genomic_DNA"/>
</dbReference>
<dbReference type="SUPFAM" id="SSF54631">
    <property type="entry name" value="CBS-domain pair"/>
    <property type="match status" value="1"/>
</dbReference>
<dbReference type="Pfam" id="PF01595">
    <property type="entry name" value="CNNM"/>
    <property type="match status" value="1"/>
</dbReference>
<dbReference type="GO" id="GO:0050660">
    <property type="term" value="F:flavin adenine dinucleotide binding"/>
    <property type="evidence" value="ECO:0007669"/>
    <property type="project" value="InterPro"/>
</dbReference>
<evidence type="ECO:0000256" key="2">
    <source>
        <dbReference type="ARBA" id="ARBA00022475"/>
    </source>
</evidence>
<dbReference type="InterPro" id="IPR046342">
    <property type="entry name" value="CBS_dom_sf"/>
</dbReference>
<feature type="domain" description="CBS" evidence="11">
    <location>
        <begin position="283"/>
        <end position="340"/>
    </location>
</feature>
<dbReference type="InterPro" id="IPR051676">
    <property type="entry name" value="UPF0053_domain"/>
</dbReference>
<dbReference type="Pfam" id="PF00571">
    <property type="entry name" value="CBS"/>
    <property type="match status" value="1"/>
</dbReference>
<gene>
    <name evidence="13" type="ORF">FPE01S_01_18510</name>
</gene>
<keyword evidence="3 9" id="KW-0812">Transmembrane</keyword>
<keyword evidence="6 8" id="KW-0129">CBS domain</keyword>
<reference evidence="13 14" key="1">
    <citation type="submission" date="2015-04" db="EMBL/GenBank/DDBJ databases">
        <title>Whole genome shotgun sequence of Flavihumibacter petaseus NBRC 106054.</title>
        <authorList>
            <person name="Miyazawa S."/>
            <person name="Hosoyama A."/>
            <person name="Hashimoto M."/>
            <person name="Noguchi M."/>
            <person name="Tsuchikane K."/>
            <person name="Ohji S."/>
            <person name="Yamazoe A."/>
            <person name="Ichikawa N."/>
            <person name="Kimura A."/>
            <person name="Fujita N."/>
        </authorList>
    </citation>
    <scope>NUCLEOTIDE SEQUENCE [LARGE SCALE GENOMIC DNA]</scope>
    <source>
        <strain evidence="13 14">NBRC 106054</strain>
    </source>
</reference>
<evidence type="ECO:0000259" key="11">
    <source>
        <dbReference type="PROSITE" id="PS51371"/>
    </source>
</evidence>
<keyword evidence="2" id="KW-1003">Cell membrane</keyword>
<evidence type="ECO:0000256" key="6">
    <source>
        <dbReference type="ARBA" id="ARBA00023122"/>
    </source>
</evidence>
<dbReference type="PROSITE" id="PS51846">
    <property type="entry name" value="CNNM"/>
    <property type="match status" value="1"/>
</dbReference>
<dbReference type="STRING" id="1220578.FPE01S_01_18510"/>
<evidence type="ECO:0000256" key="1">
    <source>
        <dbReference type="ARBA" id="ARBA00004651"/>
    </source>
</evidence>
<evidence type="ECO:0008006" key="15">
    <source>
        <dbReference type="Google" id="ProtNLM"/>
    </source>
</evidence>
<dbReference type="PANTHER" id="PTHR43099:SF5">
    <property type="entry name" value="HLYC_CORC FAMILY TRANSPORTER"/>
    <property type="match status" value="1"/>
</dbReference>
<evidence type="ECO:0000256" key="9">
    <source>
        <dbReference type="PROSITE-ProRule" id="PRU01193"/>
    </source>
</evidence>
<evidence type="ECO:0000256" key="3">
    <source>
        <dbReference type="ARBA" id="ARBA00022692"/>
    </source>
</evidence>
<keyword evidence="5 9" id="KW-1133">Transmembrane helix</keyword>
<comment type="subcellular location">
    <subcellularLocation>
        <location evidence="1">Cell membrane</location>
        <topology evidence="1">Multi-pass membrane protein</topology>
    </subcellularLocation>
</comment>
<dbReference type="InterPro" id="IPR016169">
    <property type="entry name" value="FAD-bd_PCMH_sub2"/>
</dbReference>
<feature type="transmembrane region" description="Helical" evidence="10">
    <location>
        <begin position="6"/>
        <end position="31"/>
    </location>
</feature>
<dbReference type="AlphaFoldDB" id="A0A0E9MZ60"/>
<accession>A0A0E9MZ60</accession>
<dbReference type="InterPro" id="IPR000644">
    <property type="entry name" value="CBS_dom"/>
</dbReference>
<keyword evidence="7 9" id="KW-0472">Membrane</keyword>
<dbReference type="CDD" id="cd04590">
    <property type="entry name" value="CBS_pair_CorC_HlyC_assoc"/>
    <property type="match status" value="1"/>
</dbReference>
<dbReference type="OrthoDB" id="9798188at2"/>
<keyword evidence="4" id="KW-0677">Repeat</keyword>
<evidence type="ECO:0000256" key="5">
    <source>
        <dbReference type="ARBA" id="ARBA00022989"/>
    </source>
</evidence>
<dbReference type="Proteomes" id="UP000033121">
    <property type="component" value="Unassembled WGS sequence"/>
</dbReference>
<evidence type="ECO:0000313" key="14">
    <source>
        <dbReference type="Proteomes" id="UP000033121"/>
    </source>
</evidence>
<dbReference type="GO" id="GO:0005886">
    <property type="term" value="C:plasma membrane"/>
    <property type="evidence" value="ECO:0007669"/>
    <property type="project" value="UniProtKB-SubCell"/>
</dbReference>
<dbReference type="InterPro" id="IPR002550">
    <property type="entry name" value="CNNM"/>
</dbReference>
<dbReference type="Pfam" id="PF03471">
    <property type="entry name" value="CorC_HlyC"/>
    <property type="match status" value="1"/>
</dbReference>
<dbReference type="Gene3D" id="3.10.580.10">
    <property type="entry name" value="CBS-domain"/>
    <property type="match status" value="1"/>
</dbReference>
<dbReference type="InterPro" id="IPR036318">
    <property type="entry name" value="FAD-bd_PCMH-like_sf"/>
</dbReference>
<evidence type="ECO:0000313" key="13">
    <source>
        <dbReference type="EMBL" id="GAO42833.1"/>
    </source>
</evidence>
<evidence type="ECO:0000256" key="7">
    <source>
        <dbReference type="ARBA" id="ARBA00023136"/>
    </source>
</evidence>
<dbReference type="Gene3D" id="3.30.465.10">
    <property type="match status" value="1"/>
</dbReference>
<dbReference type="InterPro" id="IPR044751">
    <property type="entry name" value="Ion_transp-like_CBS"/>
</dbReference>
<evidence type="ECO:0000256" key="4">
    <source>
        <dbReference type="ARBA" id="ARBA00022737"/>
    </source>
</evidence>
<proteinExistence type="predicted"/>
<feature type="transmembrane region" description="Helical" evidence="10">
    <location>
        <begin position="103"/>
        <end position="122"/>
    </location>
</feature>
<evidence type="ECO:0000256" key="10">
    <source>
        <dbReference type="SAM" id="Phobius"/>
    </source>
</evidence>
<dbReference type="PANTHER" id="PTHR43099">
    <property type="entry name" value="UPF0053 PROTEIN YRKA"/>
    <property type="match status" value="1"/>
</dbReference>